<evidence type="ECO:0000256" key="4">
    <source>
        <dbReference type="ARBA" id="ARBA00022989"/>
    </source>
</evidence>
<accession>A0A7R9CH18</accession>
<keyword evidence="3" id="KW-0812">Transmembrane</keyword>
<reference evidence="7" key="1">
    <citation type="submission" date="2020-11" db="EMBL/GenBank/DDBJ databases">
        <authorList>
            <person name="Tran Van P."/>
        </authorList>
    </citation>
    <scope>NUCLEOTIDE SEQUENCE</scope>
</reference>
<dbReference type="PANTHER" id="PTHR23427:SF2">
    <property type="entry name" value="SURFEIT LOCUS PROTEIN 1"/>
    <property type="match status" value="1"/>
</dbReference>
<dbReference type="InterPro" id="IPR045214">
    <property type="entry name" value="Surf1/Surf4"/>
</dbReference>
<gene>
    <name evidence="7" type="ORF">TCEB3V08_LOCUS3004</name>
</gene>
<evidence type="ECO:0000256" key="3">
    <source>
        <dbReference type="ARBA" id="ARBA00022692"/>
    </source>
</evidence>
<sequence length="88" mass="9972">MTHLHGIVGRVKWEGKEGGGALSCIDHCGWEPMMLKLCINESPNICQLIPVTAFGLGTWQVKRRKWKLELIENLATRFNAPPQNLPYE</sequence>
<evidence type="ECO:0000256" key="1">
    <source>
        <dbReference type="ARBA" id="ARBA00004370"/>
    </source>
</evidence>
<keyword evidence="6" id="KW-0496">Mitochondrion</keyword>
<dbReference type="Pfam" id="PF02104">
    <property type="entry name" value="SURF1"/>
    <property type="match status" value="1"/>
</dbReference>
<keyword evidence="4" id="KW-1133">Transmembrane helix</keyword>
<keyword evidence="5" id="KW-0472">Membrane</keyword>
<keyword evidence="6" id="KW-0999">Mitochondrion inner membrane</keyword>
<name>A0A7R9CH18_TIMCR</name>
<dbReference type="AlphaFoldDB" id="A0A7R9CH18"/>
<comment type="similarity">
    <text evidence="2 6">Belongs to the SURF1 family.</text>
</comment>
<evidence type="ECO:0000256" key="5">
    <source>
        <dbReference type="ARBA" id="ARBA00023136"/>
    </source>
</evidence>
<dbReference type="PANTHER" id="PTHR23427">
    <property type="entry name" value="SURFEIT LOCUS PROTEIN"/>
    <property type="match status" value="1"/>
</dbReference>
<protein>
    <recommendedName>
        <fullName evidence="6">SURF1-like protein</fullName>
    </recommendedName>
</protein>
<comment type="subcellular location">
    <subcellularLocation>
        <location evidence="1">Membrane</location>
    </subcellularLocation>
    <subcellularLocation>
        <location evidence="6">Mitochondrion inner membrane</location>
        <topology evidence="6">Multi-pass membrane protein</topology>
    </subcellularLocation>
</comment>
<evidence type="ECO:0000256" key="2">
    <source>
        <dbReference type="ARBA" id="ARBA00007165"/>
    </source>
</evidence>
<dbReference type="EMBL" id="OC317164">
    <property type="protein sequence ID" value="CAD7395191.1"/>
    <property type="molecule type" value="Genomic_DNA"/>
</dbReference>
<evidence type="ECO:0000313" key="7">
    <source>
        <dbReference type="EMBL" id="CAD7395191.1"/>
    </source>
</evidence>
<evidence type="ECO:0000256" key="6">
    <source>
        <dbReference type="RuleBase" id="RU363076"/>
    </source>
</evidence>
<organism evidence="7">
    <name type="scientific">Timema cristinae</name>
    <name type="common">Walking stick</name>
    <dbReference type="NCBI Taxonomy" id="61476"/>
    <lineage>
        <taxon>Eukaryota</taxon>
        <taxon>Metazoa</taxon>
        <taxon>Ecdysozoa</taxon>
        <taxon>Arthropoda</taxon>
        <taxon>Hexapoda</taxon>
        <taxon>Insecta</taxon>
        <taxon>Pterygota</taxon>
        <taxon>Neoptera</taxon>
        <taxon>Polyneoptera</taxon>
        <taxon>Phasmatodea</taxon>
        <taxon>Timematodea</taxon>
        <taxon>Timematoidea</taxon>
        <taxon>Timematidae</taxon>
        <taxon>Timema</taxon>
    </lineage>
</organism>
<proteinExistence type="inferred from homology"/>
<dbReference type="PROSITE" id="PS50895">
    <property type="entry name" value="SURF1"/>
    <property type="match status" value="1"/>
</dbReference>
<comment type="function">
    <text evidence="6">Probably involved in the biogenesis of the COX complex.</text>
</comment>
<dbReference type="GO" id="GO:0033617">
    <property type="term" value="P:mitochondrial respiratory chain complex IV assembly"/>
    <property type="evidence" value="ECO:0007669"/>
    <property type="project" value="TreeGrafter"/>
</dbReference>
<dbReference type="InterPro" id="IPR002994">
    <property type="entry name" value="Surf1/Shy1"/>
</dbReference>
<dbReference type="GO" id="GO:0005743">
    <property type="term" value="C:mitochondrial inner membrane"/>
    <property type="evidence" value="ECO:0007669"/>
    <property type="project" value="UniProtKB-SubCell"/>
</dbReference>